<dbReference type="OrthoDB" id="9811740at2"/>
<dbReference type="PANTHER" id="PTHR31891:SF1">
    <property type="entry name" value="FORMAMIDASE C869.04-RELATED"/>
    <property type="match status" value="1"/>
</dbReference>
<dbReference type="PATRIC" id="fig|1265816.5.peg.355"/>
<organism evidence="1 2">
    <name type="scientific">Listeria riparia FSL S10-1204</name>
    <dbReference type="NCBI Taxonomy" id="1265816"/>
    <lineage>
        <taxon>Bacteria</taxon>
        <taxon>Bacillati</taxon>
        <taxon>Bacillota</taxon>
        <taxon>Bacilli</taxon>
        <taxon>Bacillales</taxon>
        <taxon>Listeriaceae</taxon>
        <taxon>Listeria</taxon>
    </lineage>
</organism>
<dbReference type="PANTHER" id="PTHR31891">
    <property type="entry name" value="FORMAMIDASE C869.04-RELATED"/>
    <property type="match status" value="1"/>
</dbReference>
<dbReference type="Gene3D" id="2.40.10.120">
    <property type="match status" value="1"/>
</dbReference>
<gene>
    <name evidence="1" type="ORF">PRIP_01804</name>
</gene>
<dbReference type="SUPFAM" id="SSF141130">
    <property type="entry name" value="Acetamidase/Formamidase-like"/>
    <property type="match status" value="1"/>
</dbReference>
<proteinExistence type="predicted"/>
<sequence>MVQIIRKGSPIYAMDKNNSPVATAKDGDRLVFEAYDCFEDQLTDAHDAFEKLDWNRINPATGPVYVEGAEVGDILAVTIEKLEIGDTATLFTGPDSGVMGDELTENTIRRLSIENGVVKFSENINLPLNKMIGVIGTAPAGEAVSCGTPDAHGGNMDCKEIGEGTTLFLPVNVAGALLAMGDCHAAMGDGEVSVCGAEVPCDITVTIKVFKNKDWPTPFLLRDGKLSTIASAKTIDAANIMATKQMVHFVESYTELTKGEAIHLLSLAGNLRVCQIVDPNKTARMELPLTYLTKWSTEELN</sequence>
<accession>W7DGE5</accession>
<dbReference type="Gene3D" id="2.60.120.580">
    <property type="entry name" value="Acetamidase/Formamidase-like domains"/>
    <property type="match status" value="1"/>
</dbReference>
<reference evidence="1 2" key="1">
    <citation type="journal article" date="2014" name="Int. J. Syst. Evol. Microbiol.">
        <title>Listeria floridensis sp. nov., Listeria aquatica sp. nov., Listeria cornellensis sp. nov., Listeria riparia sp. nov. and Listeria grandensis sp. nov., from agricultural and natural environments.</title>
        <authorList>
            <person name="den Bakker H.C."/>
            <person name="Warchocki S."/>
            <person name="Wright E.M."/>
            <person name="Allred A.F."/>
            <person name="Ahlstrom C."/>
            <person name="Manuel C.S."/>
            <person name="Stasiewicz M.J."/>
            <person name="Burrell A."/>
            <person name="Roof S."/>
            <person name="Strawn L."/>
            <person name="Fortes E.D."/>
            <person name="Nightingale K.K."/>
            <person name="Kephart D."/>
            <person name="Wiedmann M."/>
        </authorList>
    </citation>
    <scope>NUCLEOTIDE SEQUENCE [LARGE SCALE GENOMIC DNA]</scope>
    <source>
        <strain evidence="1 2">FSL S10-1204</strain>
    </source>
</reference>
<dbReference type="Proteomes" id="UP000019248">
    <property type="component" value="Unassembled WGS sequence"/>
</dbReference>
<dbReference type="GO" id="GO:0016811">
    <property type="term" value="F:hydrolase activity, acting on carbon-nitrogen (but not peptide) bonds, in linear amides"/>
    <property type="evidence" value="ECO:0007669"/>
    <property type="project" value="InterPro"/>
</dbReference>
<keyword evidence="2" id="KW-1185">Reference proteome</keyword>
<evidence type="ECO:0000313" key="2">
    <source>
        <dbReference type="Proteomes" id="UP000019248"/>
    </source>
</evidence>
<dbReference type="AlphaFoldDB" id="W7DGE5"/>
<evidence type="ECO:0000313" key="1">
    <source>
        <dbReference type="EMBL" id="EUJ46541.1"/>
    </source>
</evidence>
<name>W7DGE5_9LIST</name>
<protein>
    <submittedName>
        <fullName evidence="1">Acetamidase/formamidase</fullName>
    </submittedName>
</protein>
<dbReference type="Pfam" id="PF03069">
    <property type="entry name" value="FmdA_AmdA"/>
    <property type="match status" value="2"/>
</dbReference>
<dbReference type="RefSeq" id="WP_036099100.1">
    <property type="nucleotide sequence ID" value="NZ_AODL01000003.1"/>
</dbReference>
<dbReference type="Gene3D" id="3.10.28.20">
    <property type="entry name" value="Acetamidase/Formamidase-like domains"/>
    <property type="match status" value="1"/>
</dbReference>
<dbReference type="InterPro" id="IPR004304">
    <property type="entry name" value="FmdA_AmdA"/>
</dbReference>
<dbReference type="EMBL" id="AODL01000003">
    <property type="protein sequence ID" value="EUJ46541.1"/>
    <property type="molecule type" value="Genomic_DNA"/>
</dbReference>
<comment type="caution">
    <text evidence="1">The sequence shown here is derived from an EMBL/GenBank/DDBJ whole genome shotgun (WGS) entry which is preliminary data.</text>
</comment>